<dbReference type="STRING" id="1423755.FC40_GL000466"/>
<dbReference type="AlphaFoldDB" id="A0A0R1WP22"/>
<evidence type="ECO:0000313" key="2">
    <source>
        <dbReference type="Proteomes" id="UP000051054"/>
    </source>
</evidence>
<dbReference type="InterPro" id="IPR007351">
    <property type="entry name" value="YjbR"/>
</dbReference>
<dbReference type="PATRIC" id="fig|1423755.3.peg.516"/>
<dbReference type="PANTHER" id="PTHR35145">
    <property type="entry name" value="CYTOPLASMIC PROTEIN-RELATED"/>
    <property type="match status" value="1"/>
</dbReference>
<dbReference type="PANTHER" id="PTHR35145:SF1">
    <property type="entry name" value="CYTOPLASMIC PROTEIN"/>
    <property type="match status" value="1"/>
</dbReference>
<evidence type="ECO:0008006" key="3">
    <source>
        <dbReference type="Google" id="ProtNLM"/>
    </source>
</evidence>
<accession>A0A0R1WP22</accession>
<organism evidence="1 2">
    <name type="scientific">Ligilactobacillus hayakitensis DSM 18933 = JCM 14209</name>
    <dbReference type="NCBI Taxonomy" id="1423755"/>
    <lineage>
        <taxon>Bacteria</taxon>
        <taxon>Bacillati</taxon>
        <taxon>Bacillota</taxon>
        <taxon>Bacilli</taxon>
        <taxon>Lactobacillales</taxon>
        <taxon>Lactobacillaceae</taxon>
        <taxon>Ligilactobacillus</taxon>
    </lineage>
</organism>
<comment type="caution">
    <text evidence="1">The sequence shown here is derived from an EMBL/GenBank/DDBJ whole genome shotgun (WGS) entry which is preliminary data.</text>
</comment>
<evidence type="ECO:0000313" key="1">
    <source>
        <dbReference type="EMBL" id="KRM19173.1"/>
    </source>
</evidence>
<dbReference type="InterPro" id="IPR058532">
    <property type="entry name" value="YjbR/MT2646/Rv2570-like"/>
</dbReference>
<dbReference type="Pfam" id="PF04237">
    <property type="entry name" value="YjbR"/>
    <property type="match status" value="1"/>
</dbReference>
<name>A0A0R1WP22_9LACO</name>
<sequence length="204" mass="24031">MLEEKLIAYGFKKNRDNQLSYQQNVIPKQIDLKITVVNQKLQTQLWNIDFDEEYVISSQATGSFVAEVKEKVDAILEDIHAKCYERPQVERLQALIEEKYGLKPKHPFKTYHEITTYNGYKDKIFAMFWPLEKGKITKKNDSKIINMLNVKADPDEVLRLQTKPGFYPAYHMNKKHWVTVLLDESQTDDVIFTLIKQSFELIKK</sequence>
<dbReference type="eggNOG" id="COG2315">
    <property type="taxonomic scope" value="Bacteria"/>
</dbReference>
<keyword evidence="2" id="KW-1185">Reference proteome</keyword>
<dbReference type="InterPro" id="IPR038056">
    <property type="entry name" value="YjbR-like_sf"/>
</dbReference>
<dbReference type="EMBL" id="AZGD01000087">
    <property type="protein sequence ID" value="KRM19173.1"/>
    <property type="molecule type" value="Genomic_DNA"/>
</dbReference>
<dbReference type="RefSeq" id="WP_025022288.1">
    <property type="nucleotide sequence ID" value="NZ_AZGD01000087.1"/>
</dbReference>
<dbReference type="Proteomes" id="UP000051054">
    <property type="component" value="Unassembled WGS sequence"/>
</dbReference>
<gene>
    <name evidence="1" type="ORF">FC40_GL000466</name>
</gene>
<dbReference type="Gene3D" id="3.90.1150.30">
    <property type="match status" value="1"/>
</dbReference>
<dbReference type="OrthoDB" id="9789813at2"/>
<proteinExistence type="predicted"/>
<protein>
    <recommendedName>
        <fullName evidence="3">MmcQ family protein</fullName>
    </recommendedName>
</protein>
<dbReference type="SUPFAM" id="SSF142906">
    <property type="entry name" value="YjbR-like"/>
    <property type="match status" value="1"/>
</dbReference>
<reference evidence="1 2" key="1">
    <citation type="journal article" date="2015" name="Genome Announc.">
        <title>Expanding the biotechnology potential of lactobacilli through comparative genomics of 213 strains and associated genera.</title>
        <authorList>
            <person name="Sun Z."/>
            <person name="Harris H.M."/>
            <person name="McCann A."/>
            <person name="Guo C."/>
            <person name="Argimon S."/>
            <person name="Zhang W."/>
            <person name="Yang X."/>
            <person name="Jeffery I.B."/>
            <person name="Cooney J.C."/>
            <person name="Kagawa T.F."/>
            <person name="Liu W."/>
            <person name="Song Y."/>
            <person name="Salvetti E."/>
            <person name="Wrobel A."/>
            <person name="Rasinkangas P."/>
            <person name="Parkhill J."/>
            <person name="Rea M.C."/>
            <person name="O'Sullivan O."/>
            <person name="Ritari J."/>
            <person name="Douillard F.P."/>
            <person name="Paul Ross R."/>
            <person name="Yang R."/>
            <person name="Briner A.E."/>
            <person name="Felis G.E."/>
            <person name="de Vos W.M."/>
            <person name="Barrangou R."/>
            <person name="Klaenhammer T.R."/>
            <person name="Caufield P.W."/>
            <person name="Cui Y."/>
            <person name="Zhang H."/>
            <person name="O'Toole P.W."/>
        </authorList>
    </citation>
    <scope>NUCLEOTIDE SEQUENCE [LARGE SCALE GENOMIC DNA]</scope>
    <source>
        <strain evidence="1 2">DSM 18933</strain>
    </source>
</reference>